<dbReference type="Pfam" id="PF25079">
    <property type="entry name" value="COB_C"/>
    <property type="match status" value="1"/>
</dbReference>
<evidence type="ECO:0000259" key="6">
    <source>
        <dbReference type="Pfam" id="PF25079"/>
    </source>
</evidence>
<gene>
    <name evidence="7" type="ORF">ZIOFF_045491</name>
</gene>
<feature type="signal peptide" evidence="5">
    <location>
        <begin position="1"/>
        <end position="28"/>
    </location>
</feature>
<dbReference type="InterPro" id="IPR006918">
    <property type="entry name" value="COBRA_pln"/>
</dbReference>
<reference evidence="7 8" key="1">
    <citation type="submission" date="2020-08" db="EMBL/GenBank/DDBJ databases">
        <title>Plant Genome Project.</title>
        <authorList>
            <person name="Zhang R.-G."/>
        </authorList>
    </citation>
    <scope>NUCLEOTIDE SEQUENCE [LARGE SCALE GENOMIC DNA]</scope>
    <source>
        <tissue evidence="7">Rhizome</tissue>
    </source>
</reference>
<comment type="caution">
    <text evidence="7">The sequence shown here is derived from an EMBL/GenBank/DDBJ whole genome shotgun (WGS) entry which is preliminary data.</text>
</comment>
<protein>
    <recommendedName>
        <fullName evidence="4">COBRA-like protein</fullName>
    </recommendedName>
</protein>
<evidence type="ECO:0000256" key="5">
    <source>
        <dbReference type="SAM" id="SignalP"/>
    </source>
</evidence>
<organism evidence="7 8">
    <name type="scientific">Zingiber officinale</name>
    <name type="common">Ginger</name>
    <name type="synonym">Amomum zingiber</name>
    <dbReference type="NCBI Taxonomy" id="94328"/>
    <lineage>
        <taxon>Eukaryota</taxon>
        <taxon>Viridiplantae</taxon>
        <taxon>Streptophyta</taxon>
        <taxon>Embryophyta</taxon>
        <taxon>Tracheophyta</taxon>
        <taxon>Spermatophyta</taxon>
        <taxon>Magnoliopsida</taxon>
        <taxon>Liliopsida</taxon>
        <taxon>Zingiberales</taxon>
        <taxon>Zingiberaceae</taxon>
        <taxon>Zingiber</taxon>
    </lineage>
</organism>
<dbReference type="InterPro" id="IPR056900">
    <property type="entry name" value="COB_C"/>
</dbReference>
<evidence type="ECO:0000256" key="2">
    <source>
        <dbReference type="ARBA" id="ARBA00022729"/>
    </source>
</evidence>
<evidence type="ECO:0000256" key="3">
    <source>
        <dbReference type="ARBA" id="ARBA00023180"/>
    </source>
</evidence>
<dbReference type="EMBL" id="JACMSC010000012">
    <property type="protein sequence ID" value="KAG6497590.1"/>
    <property type="molecule type" value="Genomic_DNA"/>
</dbReference>
<feature type="domain" description="COBRA C-terminal" evidence="6">
    <location>
        <begin position="231"/>
        <end position="389"/>
    </location>
</feature>
<dbReference type="PANTHER" id="PTHR31673">
    <property type="entry name" value="PROTEIN COBRA"/>
    <property type="match status" value="1"/>
</dbReference>
<keyword evidence="3" id="KW-0325">Glycoprotein</keyword>
<accession>A0A8J5L142</accession>
<dbReference type="PIRSF" id="PIRSF038122">
    <property type="entry name" value="COBRA"/>
    <property type="match status" value="1"/>
</dbReference>
<evidence type="ECO:0000313" key="8">
    <source>
        <dbReference type="Proteomes" id="UP000734854"/>
    </source>
</evidence>
<evidence type="ECO:0000256" key="1">
    <source>
        <dbReference type="ARBA" id="ARBA00005507"/>
    </source>
</evidence>
<dbReference type="GO" id="GO:0010215">
    <property type="term" value="P:cellulose microfibril organization"/>
    <property type="evidence" value="ECO:0007669"/>
    <property type="project" value="InterPro"/>
</dbReference>
<dbReference type="Pfam" id="PF04833">
    <property type="entry name" value="COBRA"/>
    <property type="match status" value="1"/>
</dbReference>
<dbReference type="AlphaFoldDB" id="A0A8J5L142"/>
<evidence type="ECO:0000256" key="4">
    <source>
        <dbReference type="PIRNR" id="PIRNR038122"/>
    </source>
</evidence>
<sequence>MGVQEREMSSSAGRRLLFLLLLSFLCFSGDDRSLNGDIAYDPMDPDGNVTIKWDFIIFDGNHYTVLVSIYNYQLYRHIEIPGWRLGWTWPKHEAIWDMRGAESTNQGDCSRFKVSTLPHCCDPSPTIIDLPLGAPYNFRTDNCCRGGVLSSLAQDPSHIQASFKMVIDSRNVTDEANPKPYNFTLGVPGYTCSNATKVAASKFKTDTERTTQALDMGSDLLILAVQGISNARDDEKYSRLKEQSSDSDGSQNPLLCTQHMCPISVHWHVKVSYKDYWRVKMTITNYNMNKNYSDWNLVLQHPNLRSLLQIFSFNYHPLLQYGSLNDTGVFWGIKHYNDMLLNYGDNGNVQSEMLLHKDTEEFTFKGGWPFPRRISFNGHDCVMPPPDLYPSLPKGYSMASSPLLPDVTVFLSTIFLSVVLVLL</sequence>
<proteinExistence type="inferred from homology"/>
<dbReference type="PANTHER" id="PTHR31673:SF30">
    <property type="entry name" value="COBRA-LIKE PROTEIN 6"/>
    <property type="match status" value="1"/>
</dbReference>
<name>A0A8J5L142_ZINOF</name>
<dbReference type="Proteomes" id="UP000734854">
    <property type="component" value="Unassembled WGS sequence"/>
</dbReference>
<feature type="chain" id="PRO_5035306342" description="COBRA-like protein" evidence="5">
    <location>
        <begin position="29"/>
        <end position="423"/>
    </location>
</feature>
<dbReference type="GO" id="GO:0005886">
    <property type="term" value="C:plasma membrane"/>
    <property type="evidence" value="ECO:0007669"/>
    <property type="project" value="TreeGrafter"/>
</dbReference>
<comment type="similarity">
    <text evidence="1 4">Belongs to the COBRA family.</text>
</comment>
<keyword evidence="8" id="KW-1185">Reference proteome</keyword>
<dbReference type="GO" id="GO:0052324">
    <property type="term" value="P:plant-type cell wall cellulose biosynthetic process"/>
    <property type="evidence" value="ECO:0007669"/>
    <property type="project" value="TreeGrafter"/>
</dbReference>
<keyword evidence="2 5" id="KW-0732">Signal</keyword>
<evidence type="ECO:0000313" key="7">
    <source>
        <dbReference type="EMBL" id="KAG6497590.1"/>
    </source>
</evidence>